<dbReference type="InterPro" id="IPR023811">
    <property type="entry name" value="CHP04076"/>
</dbReference>
<dbReference type="EMBL" id="DTGD01000117">
    <property type="protein sequence ID" value="HGB35888.1"/>
    <property type="molecule type" value="Genomic_DNA"/>
</dbReference>
<reference evidence="1" key="1">
    <citation type="journal article" date="2020" name="mSystems">
        <title>Genome- and Community-Level Interaction Insights into Carbon Utilization and Element Cycling Functions of Hydrothermarchaeota in Hydrothermal Sediment.</title>
        <authorList>
            <person name="Zhou Z."/>
            <person name="Liu Y."/>
            <person name="Xu W."/>
            <person name="Pan J."/>
            <person name="Luo Z.H."/>
            <person name="Li M."/>
        </authorList>
    </citation>
    <scope>NUCLEOTIDE SEQUENCE [LARGE SCALE GENOMIC DNA]</scope>
    <source>
        <strain evidence="1">SpSt-754</strain>
    </source>
</reference>
<accession>A0A7V3KNC1</accession>
<sequence length="93" mass="10542">MTKYKVKLKVVEIQGSGKCPLGHKVGDEFVYQGWPIANLCPAAFNTLYPVIRVLSYGGKVGDGENEHRIRLCCYDPANPTVFELERLNEEYTY</sequence>
<dbReference type="AlphaFoldDB" id="A0A7V3KNC1"/>
<proteinExistence type="predicted"/>
<name>A0A7V3KNC1_UNCW3</name>
<organism evidence="1">
    <name type="scientific">candidate division WOR-3 bacterium</name>
    <dbReference type="NCBI Taxonomy" id="2052148"/>
    <lineage>
        <taxon>Bacteria</taxon>
        <taxon>Bacteria division WOR-3</taxon>
    </lineage>
</organism>
<evidence type="ECO:0000313" key="1">
    <source>
        <dbReference type="EMBL" id="HGB35888.1"/>
    </source>
</evidence>
<protein>
    <submittedName>
        <fullName evidence="1">TIGR04076 family protein</fullName>
    </submittedName>
</protein>
<dbReference type="NCBIfam" id="TIGR04076">
    <property type="entry name" value="TIGR04076 family protein"/>
    <property type="match status" value="1"/>
</dbReference>
<gene>
    <name evidence="1" type="ORF">ENV38_03150</name>
</gene>
<comment type="caution">
    <text evidence="1">The sequence shown here is derived from an EMBL/GenBank/DDBJ whole genome shotgun (WGS) entry which is preliminary data.</text>
</comment>